<feature type="compositionally biased region" description="Basic residues" evidence="1">
    <location>
        <begin position="1"/>
        <end position="12"/>
    </location>
</feature>
<sequence length="93" mass="10921">MPLGKRRSRRTLGRALPTERKRLPPAPKRYRRGQIERMQRKRLRRWKAAMRSLEAADIVRRSRPVAAQAAAALRPPRGDGRVERARHRCDPQH</sequence>
<gene>
    <name evidence="2" type="ORF">NDU88_007654</name>
</gene>
<name>A0AAV7VU47_PLEWA</name>
<comment type="caution">
    <text evidence="2">The sequence shown here is derived from an EMBL/GenBank/DDBJ whole genome shotgun (WGS) entry which is preliminary data.</text>
</comment>
<evidence type="ECO:0000313" key="2">
    <source>
        <dbReference type="EMBL" id="KAJ1203873.1"/>
    </source>
</evidence>
<reference evidence="2" key="1">
    <citation type="journal article" date="2022" name="bioRxiv">
        <title>Sequencing and chromosome-scale assembly of the giantPleurodeles waltlgenome.</title>
        <authorList>
            <person name="Brown T."/>
            <person name="Elewa A."/>
            <person name="Iarovenko S."/>
            <person name="Subramanian E."/>
            <person name="Araus A.J."/>
            <person name="Petzold A."/>
            <person name="Susuki M."/>
            <person name="Suzuki K.-i.T."/>
            <person name="Hayashi T."/>
            <person name="Toyoda A."/>
            <person name="Oliveira C."/>
            <person name="Osipova E."/>
            <person name="Leigh N.D."/>
            <person name="Simon A."/>
            <person name="Yun M.H."/>
        </authorList>
    </citation>
    <scope>NUCLEOTIDE SEQUENCE</scope>
    <source>
        <strain evidence="2">20211129_DDA</strain>
        <tissue evidence="2">Liver</tissue>
    </source>
</reference>
<evidence type="ECO:0000256" key="1">
    <source>
        <dbReference type="SAM" id="MobiDB-lite"/>
    </source>
</evidence>
<keyword evidence="3" id="KW-1185">Reference proteome</keyword>
<feature type="region of interest" description="Disordered" evidence="1">
    <location>
        <begin position="69"/>
        <end position="93"/>
    </location>
</feature>
<accession>A0AAV7VU47</accession>
<dbReference type="EMBL" id="JANPWB010000003">
    <property type="protein sequence ID" value="KAJ1203873.1"/>
    <property type="molecule type" value="Genomic_DNA"/>
</dbReference>
<protein>
    <submittedName>
        <fullName evidence="2">Uncharacterized protein</fullName>
    </submittedName>
</protein>
<feature type="region of interest" description="Disordered" evidence="1">
    <location>
        <begin position="1"/>
        <end position="28"/>
    </location>
</feature>
<evidence type="ECO:0000313" key="3">
    <source>
        <dbReference type="Proteomes" id="UP001066276"/>
    </source>
</evidence>
<dbReference type="Proteomes" id="UP001066276">
    <property type="component" value="Chromosome 2_1"/>
</dbReference>
<feature type="compositionally biased region" description="Basic and acidic residues" evidence="1">
    <location>
        <begin position="76"/>
        <end position="93"/>
    </location>
</feature>
<dbReference type="AlphaFoldDB" id="A0AAV7VU47"/>
<proteinExistence type="predicted"/>
<organism evidence="2 3">
    <name type="scientific">Pleurodeles waltl</name>
    <name type="common">Iberian ribbed newt</name>
    <dbReference type="NCBI Taxonomy" id="8319"/>
    <lineage>
        <taxon>Eukaryota</taxon>
        <taxon>Metazoa</taxon>
        <taxon>Chordata</taxon>
        <taxon>Craniata</taxon>
        <taxon>Vertebrata</taxon>
        <taxon>Euteleostomi</taxon>
        <taxon>Amphibia</taxon>
        <taxon>Batrachia</taxon>
        <taxon>Caudata</taxon>
        <taxon>Salamandroidea</taxon>
        <taxon>Salamandridae</taxon>
        <taxon>Pleurodelinae</taxon>
        <taxon>Pleurodeles</taxon>
    </lineage>
</organism>